<dbReference type="STRING" id="198628.Dda3937_01737"/>
<dbReference type="GO" id="GO:0006355">
    <property type="term" value="P:regulation of DNA-templated transcription"/>
    <property type="evidence" value="ECO:0007669"/>
    <property type="project" value="InterPro"/>
</dbReference>
<dbReference type="PATRIC" id="fig|198628.6.peg.840"/>
<dbReference type="SUPFAM" id="SSF47598">
    <property type="entry name" value="Ribbon-helix-helix"/>
    <property type="match status" value="1"/>
</dbReference>
<gene>
    <name evidence="1" type="ordered locus">Dda3937_01737</name>
</gene>
<protein>
    <recommendedName>
        <fullName evidence="3">CopG domain-containing protein</fullName>
    </recommendedName>
</protein>
<evidence type="ECO:0000313" key="1">
    <source>
        <dbReference type="EMBL" id="ADM97042.1"/>
    </source>
</evidence>
<dbReference type="OrthoDB" id="9803941at2"/>
<name>E0SAI4_DICD3</name>
<dbReference type="InterPro" id="IPR013321">
    <property type="entry name" value="Arc_rbn_hlx_hlx"/>
</dbReference>
<accession>E0SAI4</accession>
<dbReference type="HOGENOM" id="CLU_117977_0_0_6"/>
<reference evidence="1 2" key="1">
    <citation type="journal article" date="2011" name="J. Bacteriol.">
        <title>Genome sequence of the plant-pathogenic bacterium Dickeya dadantii 3937.</title>
        <authorList>
            <person name="Glasner J.D."/>
            <person name="Yang C.H."/>
            <person name="Reverchon S."/>
            <person name="Hugouvieux-Cotte-Pattat N."/>
            <person name="Condemine G."/>
            <person name="Bohin J.P."/>
            <person name="Van Gijsegem F."/>
            <person name="Yang S."/>
            <person name="Franza T."/>
            <person name="Expert D."/>
            <person name="Plunkett G. III"/>
            <person name="San Francisco M.J."/>
            <person name="Charkowski A.O."/>
            <person name="Py B."/>
            <person name="Bell K."/>
            <person name="Rauscher L."/>
            <person name="Rodriguez-Palenzuela P."/>
            <person name="Toussaint A."/>
            <person name="Holeva M.C."/>
            <person name="He S.Y."/>
            <person name="Douet V."/>
            <person name="Boccara M."/>
            <person name="Blanco C."/>
            <person name="Toth I."/>
            <person name="Anderson B.D."/>
            <person name="Biehl B.S."/>
            <person name="Mau B."/>
            <person name="Flynn S.M."/>
            <person name="Barras F."/>
            <person name="Lindeberg M."/>
            <person name="Birch P.R."/>
            <person name="Tsuyumu S."/>
            <person name="Shi X."/>
            <person name="Hibbing M."/>
            <person name="Yap M.N."/>
            <person name="Carpentier M."/>
            <person name="Dassa E."/>
            <person name="Umehara M."/>
            <person name="Kim J.F."/>
            <person name="Rusch M."/>
            <person name="Soni P."/>
            <person name="Mayhew G.F."/>
            <person name="Fouts D.E."/>
            <person name="Gill S.R."/>
            <person name="Blattner F.R."/>
            <person name="Keen N.T."/>
            <person name="Perna N.T."/>
        </authorList>
    </citation>
    <scope>NUCLEOTIDE SEQUENCE [LARGE SCALE GENOMIC DNA]</scope>
    <source>
        <strain evidence="1 2">3937</strain>
    </source>
</reference>
<dbReference type="eggNOG" id="COG4962">
    <property type="taxonomic scope" value="Bacteria"/>
</dbReference>
<dbReference type="GO" id="GO:0043565">
    <property type="term" value="F:sequence-specific DNA binding"/>
    <property type="evidence" value="ECO:0007669"/>
    <property type="project" value="UniProtKB-ARBA"/>
</dbReference>
<evidence type="ECO:0008006" key="3">
    <source>
        <dbReference type="Google" id="ProtNLM"/>
    </source>
</evidence>
<dbReference type="EMBL" id="CP002038">
    <property type="protein sequence ID" value="ADM97042.1"/>
    <property type="molecule type" value="Genomic_DNA"/>
</dbReference>
<dbReference type="Proteomes" id="UP000006859">
    <property type="component" value="Chromosome"/>
</dbReference>
<dbReference type="AlphaFoldDB" id="E0SAI4"/>
<dbReference type="KEGG" id="ddd:Dda3937_01737"/>
<organism evidence="1 2">
    <name type="scientific">Dickeya dadantii (strain 3937)</name>
    <name type="common">Erwinia chrysanthemi (strain 3937)</name>
    <dbReference type="NCBI Taxonomy" id="198628"/>
    <lineage>
        <taxon>Bacteria</taxon>
        <taxon>Pseudomonadati</taxon>
        <taxon>Pseudomonadota</taxon>
        <taxon>Gammaproteobacteria</taxon>
        <taxon>Enterobacterales</taxon>
        <taxon>Pectobacteriaceae</taxon>
        <taxon>Dickeya</taxon>
    </lineage>
</organism>
<proteinExistence type="predicted"/>
<sequence>MSQYRLNLFIPTEHARRLDELATRKGVSKSSIVAAALAAWLSPDAGGQRDSLLSRRLDQLSRQFGRLERDQTIQIEALALFIRYYLTVSPPVADAHQDAANAQGRARFGQFVEQLGRHLLRGHSLVQDVCRELQPDTADETTQEVP</sequence>
<dbReference type="RefSeq" id="WP_013316518.1">
    <property type="nucleotide sequence ID" value="NC_014500.1"/>
</dbReference>
<dbReference type="Gene3D" id="1.10.1220.10">
    <property type="entry name" value="Met repressor-like"/>
    <property type="match status" value="1"/>
</dbReference>
<dbReference type="InterPro" id="IPR010985">
    <property type="entry name" value="Ribbon_hlx_hlx"/>
</dbReference>
<keyword evidence="2" id="KW-1185">Reference proteome</keyword>
<evidence type="ECO:0000313" key="2">
    <source>
        <dbReference type="Proteomes" id="UP000006859"/>
    </source>
</evidence>